<reference evidence="2" key="1">
    <citation type="journal article" date="2019" name="Int. J. Syst. Evol. Microbiol.">
        <title>The Global Catalogue of Microorganisms (GCM) 10K type strain sequencing project: providing services to taxonomists for standard genome sequencing and annotation.</title>
        <authorList>
            <consortium name="The Broad Institute Genomics Platform"/>
            <consortium name="The Broad Institute Genome Sequencing Center for Infectious Disease"/>
            <person name="Wu L."/>
            <person name="Ma J."/>
        </authorList>
    </citation>
    <scope>NUCLEOTIDE SEQUENCE [LARGE SCALE GENOMIC DNA]</scope>
    <source>
        <strain evidence="2">DT43</strain>
    </source>
</reference>
<gene>
    <name evidence="1" type="ORF">ACFPH6_49490</name>
</gene>
<comment type="caution">
    <text evidence="1">The sequence shown here is derived from an EMBL/GenBank/DDBJ whole genome shotgun (WGS) entry which is preliminary data.</text>
</comment>
<dbReference type="EMBL" id="JBHSFG010000120">
    <property type="protein sequence ID" value="MFC4472416.1"/>
    <property type="molecule type" value="Genomic_DNA"/>
</dbReference>
<evidence type="ECO:0000313" key="1">
    <source>
        <dbReference type="EMBL" id="MFC4472416.1"/>
    </source>
</evidence>
<protein>
    <submittedName>
        <fullName evidence="1">Uncharacterized protein</fullName>
    </submittedName>
</protein>
<dbReference type="Proteomes" id="UP001596012">
    <property type="component" value="Unassembled WGS sequence"/>
</dbReference>
<accession>A0ABV8Z789</accession>
<dbReference type="RefSeq" id="WP_386356181.1">
    <property type="nucleotide sequence ID" value="NZ_JBHSFG010000120.1"/>
</dbReference>
<keyword evidence="2" id="KW-1185">Reference proteome</keyword>
<organism evidence="1 2">
    <name type="scientific">Streptomyces xiangluensis</name>
    <dbReference type="NCBI Taxonomy" id="2665720"/>
    <lineage>
        <taxon>Bacteria</taxon>
        <taxon>Bacillati</taxon>
        <taxon>Actinomycetota</taxon>
        <taxon>Actinomycetes</taxon>
        <taxon>Kitasatosporales</taxon>
        <taxon>Streptomycetaceae</taxon>
        <taxon>Streptomyces</taxon>
    </lineage>
</organism>
<evidence type="ECO:0000313" key="2">
    <source>
        <dbReference type="Proteomes" id="UP001596012"/>
    </source>
</evidence>
<proteinExistence type="predicted"/>
<name>A0ABV8Z789_9ACTN</name>
<sequence>MADSRKLQQIRRTAKDDPVHLRRAIVVLMPPRARRSCWVISDEVLILLLARLRAVVVESVAVVDGLLVITAGTRGGEARDVSQSG</sequence>